<dbReference type="SUPFAM" id="SSF47459">
    <property type="entry name" value="HLH, helix-loop-helix DNA-binding domain"/>
    <property type="match status" value="1"/>
</dbReference>
<dbReference type="RefSeq" id="XP_013242795.1">
    <property type="nucleotide sequence ID" value="XM_013387341.1"/>
</dbReference>
<keyword evidence="3" id="KW-0804">Transcription</keyword>
<feature type="compositionally biased region" description="Basic and acidic residues" evidence="5">
    <location>
        <begin position="521"/>
        <end position="532"/>
    </location>
</feature>
<comment type="subcellular location">
    <subcellularLocation>
        <location evidence="1">Nucleus</location>
    </subcellularLocation>
</comment>
<dbReference type="GO" id="GO:0000978">
    <property type="term" value="F:RNA polymerase II cis-regulatory region sequence-specific DNA binding"/>
    <property type="evidence" value="ECO:0007669"/>
    <property type="project" value="TreeGrafter"/>
</dbReference>
<gene>
    <name evidence="7" type="ORF">K437DRAFT_137937</name>
</gene>
<proteinExistence type="predicted"/>
<dbReference type="InParanoid" id="A0A066VSS8"/>
<protein>
    <recommendedName>
        <fullName evidence="6">BHLH domain-containing protein</fullName>
    </recommendedName>
</protein>
<feature type="compositionally biased region" description="Basic and acidic residues" evidence="5">
    <location>
        <begin position="418"/>
        <end position="430"/>
    </location>
</feature>
<organism evidence="7 8">
    <name type="scientific">Tilletiaria anomala (strain ATCC 24038 / CBS 436.72 / UBC 951)</name>
    <dbReference type="NCBI Taxonomy" id="1037660"/>
    <lineage>
        <taxon>Eukaryota</taxon>
        <taxon>Fungi</taxon>
        <taxon>Dikarya</taxon>
        <taxon>Basidiomycota</taxon>
        <taxon>Ustilaginomycotina</taxon>
        <taxon>Exobasidiomycetes</taxon>
        <taxon>Georgefischeriales</taxon>
        <taxon>Tilletiariaceae</taxon>
        <taxon>Tilletiaria</taxon>
    </lineage>
</organism>
<dbReference type="InterPro" id="IPR051732">
    <property type="entry name" value="USF"/>
</dbReference>
<dbReference type="OrthoDB" id="690068at2759"/>
<evidence type="ECO:0000313" key="7">
    <source>
        <dbReference type="EMBL" id="KDN44521.1"/>
    </source>
</evidence>
<evidence type="ECO:0000256" key="3">
    <source>
        <dbReference type="ARBA" id="ARBA00023163"/>
    </source>
</evidence>
<dbReference type="PANTHER" id="PTHR46117:SF3">
    <property type="entry name" value="FI24210P1"/>
    <property type="match status" value="1"/>
</dbReference>
<feature type="region of interest" description="Disordered" evidence="5">
    <location>
        <begin position="472"/>
        <end position="561"/>
    </location>
</feature>
<dbReference type="EMBL" id="JMSN01000051">
    <property type="protein sequence ID" value="KDN44521.1"/>
    <property type="molecule type" value="Genomic_DNA"/>
</dbReference>
<evidence type="ECO:0000256" key="1">
    <source>
        <dbReference type="ARBA" id="ARBA00004123"/>
    </source>
</evidence>
<reference evidence="7 8" key="1">
    <citation type="submission" date="2014-05" db="EMBL/GenBank/DDBJ databases">
        <title>Draft genome sequence of a rare smut relative, Tilletiaria anomala UBC 951.</title>
        <authorList>
            <consortium name="DOE Joint Genome Institute"/>
            <person name="Toome M."/>
            <person name="Kuo A."/>
            <person name="Henrissat B."/>
            <person name="Lipzen A."/>
            <person name="Tritt A."/>
            <person name="Yoshinaga Y."/>
            <person name="Zane M."/>
            <person name="Barry K."/>
            <person name="Grigoriev I.V."/>
            <person name="Spatafora J.W."/>
            <person name="Aimea M.C."/>
        </authorList>
    </citation>
    <scope>NUCLEOTIDE SEQUENCE [LARGE SCALE GENOMIC DNA]</scope>
    <source>
        <strain evidence="7 8">UBC 951</strain>
    </source>
</reference>
<dbReference type="PANTHER" id="PTHR46117">
    <property type="entry name" value="FI24210P1"/>
    <property type="match status" value="1"/>
</dbReference>
<keyword evidence="4" id="KW-0539">Nucleus</keyword>
<dbReference type="AlphaFoldDB" id="A0A066VSS8"/>
<dbReference type="GeneID" id="25261525"/>
<feature type="region of interest" description="Disordered" evidence="5">
    <location>
        <begin position="410"/>
        <end position="451"/>
    </location>
</feature>
<evidence type="ECO:0000313" key="8">
    <source>
        <dbReference type="Proteomes" id="UP000027361"/>
    </source>
</evidence>
<dbReference type="GO" id="GO:0005634">
    <property type="term" value="C:nucleus"/>
    <property type="evidence" value="ECO:0007669"/>
    <property type="project" value="UniProtKB-SubCell"/>
</dbReference>
<feature type="compositionally biased region" description="Polar residues" evidence="5">
    <location>
        <begin position="11"/>
        <end position="29"/>
    </location>
</feature>
<dbReference type="InterPro" id="IPR011598">
    <property type="entry name" value="bHLH_dom"/>
</dbReference>
<keyword evidence="2" id="KW-0805">Transcription regulation</keyword>
<evidence type="ECO:0000256" key="5">
    <source>
        <dbReference type="SAM" id="MobiDB-lite"/>
    </source>
</evidence>
<dbReference type="STRING" id="1037660.A0A066VSS8"/>
<feature type="region of interest" description="Disordered" evidence="5">
    <location>
        <begin position="625"/>
        <end position="644"/>
    </location>
</feature>
<accession>A0A066VSS8</accession>
<feature type="compositionally biased region" description="Basic residues" evidence="5">
    <location>
        <begin position="1"/>
        <end position="10"/>
    </location>
</feature>
<evidence type="ECO:0000259" key="6">
    <source>
        <dbReference type="PROSITE" id="PS50888"/>
    </source>
</evidence>
<feature type="region of interest" description="Disordered" evidence="5">
    <location>
        <begin position="162"/>
        <end position="203"/>
    </location>
</feature>
<feature type="compositionally biased region" description="Basic and acidic residues" evidence="5">
    <location>
        <begin position="99"/>
        <end position="109"/>
    </location>
</feature>
<feature type="compositionally biased region" description="Low complexity" evidence="5">
    <location>
        <begin position="438"/>
        <end position="451"/>
    </location>
</feature>
<evidence type="ECO:0000256" key="4">
    <source>
        <dbReference type="ARBA" id="ARBA00023242"/>
    </source>
</evidence>
<feature type="compositionally biased region" description="Basic and acidic residues" evidence="5">
    <location>
        <begin position="472"/>
        <end position="485"/>
    </location>
</feature>
<feature type="domain" description="BHLH" evidence="6">
    <location>
        <begin position="667"/>
        <end position="704"/>
    </location>
</feature>
<feature type="region of interest" description="Disordered" evidence="5">
    <location>
        <begin position="1"/>
        <end position="47"/>
    </location>
</feature>
<dbReference type="Gene3D" id="4.10.280.10">
    <property type="entry name" value="Helix-loop-helix DNA-binding domain"/>
    <property type="match status" value="1"/>
</dbReference>
<feature type="compositionally biased region" description="Polar residues" evidence="5">
    <location>
        <begin position="510"/>
        <end position="520"/>
    </location>
</feature>
<feature type="compositionally biased region" description="Basic and acidic residues" evidence="5">
    <location>
        <begin position="35"/>
        <end position="44"/>
    </location>
</feature>
<dbReference type="Proteomes" id="UP000027361">
    <property type="component" value="Unassembled WGS sequence"/>
</dbReference>
<dbReference type="InterPro" id="IPR036638">
    <property type="entry name" value="HLH_DNA-bd_sf"/>
</dbReference>
<dbReference type="HOGENOM" id="CLU_391902_0_0_1"/>
<keyword evidence="8" id="KW-1185">Reference proteome</keyword>
<dbReference type="PROSITE" id="PS50888">
    <property type="entry name" value="BHLH"/>
    <property type="match status" value="1"/>
</dbReference>
<feature type="compositionally biased region" description="Polar residues" evidence="5">
    <location>
        <begin position="487"/>
        <end position="502"/>
    </location>
</feature>
<evidence type="ECO:0000256" key="2">
    <source>
        <dbReference type="ARBA" id="ARBA00023015"/>
    </source>
</evidence>
<feature type="region of interest" description="Disordered" evidence="5">
    <location>
        <begin position="84"/>
        <end position="109"/>
    </location>
</feature>
<feature type="compositionally biased region" description="Acidic residues" evidence="5">
    <location>
        <begin position="537"/>
        <end position="554"/>
    </location>
</feature>
<dbReference type="GO" id="GO:0000981">
    <property type="term" value="F:DNA-binding transcription factor activity, RNA polymerase II-specific"/>
    <property type="evidence" value="ECO:0007669"/>
    <property type="project" value="TreeGrafter"/>
</dbReference>
<sequence length="704" mass="74964">MVAKMGKRPSSRSIAYSLSTRESSQSVQLGWSDESPDHRGDAEHVQQIQTTDMDLDLTPAGNHCTKSTATKLLEAVAAVMGGTERSRQEEEAAFAAPREAPDGHEKGDGGHLAAAHLHTSYSGGTHRWARSHTTSGLQLYPDPHHVGASTETTGLGLHLCSPATGPPPTTGEGAEGPEWNRRSIPRLGAGKRPRSPSAPWTVASLPDGIPASTTTVSFAAGSSAVMADAGASRISSLSASQGEGMQMIVMAQVSQQQQVQQQQQGPFASAWPWSCQPAEQMHPHSTPLSLPAMHSAHFLQQAMATSPDAFPQFESPSLSMAGVQHDLSSISMFPHVSAPFTFASIVPTSIAVPQFDLTHHFSSAEAAAPAIHFNGAPPMNVPALDVLSTPTGRSRCSTVGQSLLEGANKASEMGSLQLEEKQRLTSKEQPRAQALPRSKANPPAAAAVSPSATDPFSFELLIGRSHAVRAAAKGDEHMATDDEGSKPFSSTPEFAGLNLTTAEETDGSHDSPSSVQQLSGRHSDELDRKEMDGVSSCDDDCDDEDEGEDEEEAGPDVNNTLPECLTVNIGINGSGDATKFSQFSDAKVAGSLASLTSEISEDPNAVLTSPAVAEDDWDELREMVEPSHQGSKPAVKAKRVSRKQLDAMTPEEREKFIAAKKEACRERRRMTHNVVERRRRDHINECISELATLLPESMLVEAIA</sequence>
<dbReference type="GO" id="GO:0046983">
    <property type="term" value="F:protein dimerization activity"/>
    <property type="evidence" value="ECO:0007669"/>
    <property type="project" value="InterPro"/>
</dbReference>
<dbReference type="Pfam" id="PF00010">
    <property type="entry name" value="HLH"/>
    <property type="match status" value="1"/>
</dbReference>
<comment type="caution">
    <text evidence="7">The sequence shown here is derived from an EMBL/GenBank/DDBJ whole genome shotgun (WGS) entry which is preliminary data.</text>
</comment>
<name>A0A066VSS8_TILAU</name>